<dbReference type="Proteomes" id="UP000564378">
    <property type="component" value="Unassembled WGS sequence"/>
</dbReference>
<dbReference type="RefSeq" id="WP_185801658.1">
    <property type="nucleotide sequence ID" value="NZ_JACJVJ010000002.1"/>
</dbReference>
<feature type="transmembrane region" description="Helical" evidence="1">
    <location>
        <begin position="93"/>
        <end position="114"/>
    </location>
</feature>
<gene>
    <name evidence="2" type="ORF">H6P80_12315</name>
</gene>
<feature type="transmembrane region" description="Helical" evidence="1">
    <location>
        <begin position="26"/>
        <end position="53"/>
    </location>
</feature>
<organism evidence="2 3">
    <name type="scientific">Parasphingopyxis marina</name>
    <dbReference type="NCBI Taxonomy" id="2761622"/>
    <lineage>
        <taxon>Bacteria</taxon>
        <taxon>Pseudomonadati</taxon>
        <taxon>Pseudomonadota</taxon>
        <taxon>Alphaproteobacteria</taxon>
        <taxon>Sphingomonadales</taxon>
        <taxon>Sphingomonadaceae</taxon>
        <taxon>Parasphingopyxis</taxon>
    </lineage>
</organism>
<dbReference type="AlphaFoldDB" id="A0A842HZL3"/>
<evidence type="ECO:0000313" key="2">
    <source>
        <dbReference type="EMBL" id="MBC2778402.1"/>
    </source>
</evidence>
<name>A0A842HZL3_9SPHN</name>
<keyword evidence="1" id="KW-1133">Transmembrane helix</keyword>
<comment type="caution">
    <text evidence="2">The sequence shown here is derived from an EMBL/GenBank/DDBJ whole genome shotgun (WGS) entry which is preliminary data.</text>
</comment>
<keyword evidence="1" id="KW-0472">Membrane</keyword>
<dbReference type="EMBL" id="JACJVJ010000002">
    <property type="protein sequence ID" value="MBC2778402.1"/>
    <property type="molecule type" value="Genomic_DNA"/>
</dbReference>
<protein>
    <submittedName>
        <fullName evidence="2">DUF1499 domain-containing protein</fullName>
    </submittedName>
</protein>
<evidence type="ECO:0000313" key="3">
    <source>
        <dbReference type="Proteomes" id="UP000564378"/>
    </source>
</evidence>
<accession>A0A842HZL3</accession>
<sequence length="271" mass="28883">MAENESIAATGAPESGVRTPHPAVRWIARIGVLLGIGAPLAALAMALMTGAGWLGWQISLMSLFYLPWVAMAGGLLCTIALIFLMIGKHWRRALWPVVGIVVAAAFVGIVSYTFGKAATVPPIHDITTDLSNPPAFETLTLRADNRTAMPPVEGDPAMAWREWHETAYPDIQPIIVPVSVPETIAAAERLVEERGWELAAADPATGRLEATETVSIYRFKDDVVLRVTPNPNGPGSVVNMRSVSRVGISDLGVNAERVRAFLADLSAATAG</sequence>
<feature type="transmembrane region" description="Helical" evidence="1">
    <location>
        <begin position="65"/>
        <end position="86"/>
    </location>
</feature>
<proteinExistence type="predicted"/>
<reference evidence="2 3" key="1">
    <citation type="submission" date="2020-08" db="EMBL/GenBank/DDBJ databases">
        <title>Draft genome sequence of Parasphingopyxis sp. GrpM-11.</title>
        <authorList>
            <person name="Oh J."/>
            <person name="Roh D.-H."/>
        </authorList>
    </citation>
    <scope>NUCLEOTIDE SEQUENCE [LARGE SCALE GENOMIC DNA]</scope>
    <source>
        <strain evidence="2 3">GrpM-11</strain>
    </source>
</reference>
<keyword evidence="3" id="KW-1185">Reference proteome</keyword>
<keyword evidence="1" id="KW-0812">Transmembrane</keyword>
<dbReference type="InterPro" id="IPR010865">
    <property type="entry name" value="DUF1499"/>
</dbReference>
<evidence type="ECO:0000256" key="1">
    <source>
        <dbReference type="SAM" id="Phobius"/>
    </source>
</evidence>
<dbReference type="Pfam" id="PF07386">
    <property type="entry name" value="DUF1499"/>
    <property type="match status" value="1"/>
</dbReference>